<protein>
    <submittedName>
        <fullName evidence="6">Lipopolysaccharide exporter periplasmic protein</fullName>
    </submittedName>
</protein>
<dbReference type="KEGG" id="kki:KKKWG1_0729"/>
<dbReference type="PANTHER" id="PTHR37481">
    <property type="entry name" value="LIPOPOLYSACCHARIDE EXPORT SYSTEM PROTEIN LPTC"/>
    <property type="match status" value="1"/>
</dbReference>
<keyword evidence="2" id="KW-0997">Cell inner membrane</keyword>
<dbReference type="Gene3D" id="2.60.450.10">
    <property type="entry name" value="Lipopolysaccharide (LPS) transport protein A like domain"/>
    <property type="match status" value="1"/>
</dbReference>
<evidence type="ECO:0000313" key="7">
    <source>
        <dbReference type="Proteomes" id="UP000248598"/>
    </source>
</evidence>
<evidence type="ECO:0000256" key="5">
    <source>
        <dbReference type="ARBA" id="ARBA00023136"/>
    </source>
</evidence>
<gene>
    <name evidence="6" type="ORF">NCTC10529_00918</name>
</gene>
<reference evidence="6 7" key="1">
    <citation type="submission" date="2018-06" db="EMBL/GenBank/DDBJ databases">
        <authorList>
            <consortium name="Pathogen Informatics"/>
            <person name="Doyle S."/>
        </authorList>
    </citation>
    <scope>NUCLEOTIDE SEQUENCE [LARGE SCALE GENOMIC DNA]</scope>
    <source>
        <strain evidence="6 7">NCTC10529</strain>
    </source>
</reference>
<evidence type="ECO:0000313" key="6">
    <source>
        <dbReference type="EMBL" id="SQH24726.1"/>
    </source>
</evidence>
<evidence type="ECO:0000256" key="3">
    <source>
        <dbReference type="ARBA" id="ARBA00022692"/>
    </source>
</evidence>
<keyword evidence="3" id="KW-0812">Transmembrane</keyword>
<dbReference type="AlphaFoldDB" id="A0AAX2J2R4"/>
<dbReference type="GO" id="GO:0030288">
    <property type="term" value="C:outer membrane-bounded periplasmic space"/>
    <property type="evidence" value="ECO:0007669"/>
    <property type="project" value="TreeGrafter"/>
</dbReference>
<keyword evidence="1" id="KW-1003">Cell membrane</keyword>
<dbReference type="Proteomes" id="UP000248598">
    <property type="component" value="Chromosome 1"/>
</dbReference>
<dbReference type="InterPro" id="IPR010664">
    <property type="entry name" value="LipoPS_assembly_LptC-rel"/>
</dbReference>
<organism evidence="6 7">
    <name type="scientific">Kingella kingae</name>
    <dbReference type="NCBI Taxonomy" id="504"/>
    <lineage>
        <taxon>Bacteria</taxon>
        <taxon>Pseudomonadati</taxon>
        <taxon>Pseudomonadota</taxon>
        <taxon>Betaproteobacteria</taxon>
        <taxon>Neisseriales</taxon>
        <taxon>Neisseriaceae</taxon>
        <taxon>Kingella</taxon>
    </lineage>
</organism>
<dbReference type="EMBL" id="LS483426">
    <property type="protein sequence ID" value="SQH24726.1"/>
    <property type="molecule type" value="Genomic_DNA"/>
</dbReference>
<dbReference type="GO" id="GO:0015221">
    <property type="term" value="F:lipopolysaccharide transmembrane transporter activity"/>
    <property type="evidence" value="ECO:0007669"/>
    <property type="project" value="InterPro"/>
</dbReference>
<evidence type="ECO:0000256" key="2">
    <source>
        <dbReference type="ARBA" id="ARBA00022519"/>
    </source>
</evidence>
<name>A0AAX2J2R4_KINKI</name>
<accession>A0AAX2J2R4</accession>
<dbReference type="GeneID" id="93262218"/>
<sequence>MSRFRSLIFPLSLALILGGISSWLDQISQISEEVVQLNPKEPQYLGLNVEAKRFDATGSLHEKLASPRMWQLPDQENVYIQQPHLQLFEQNALQYEVRSQNARYELNSKTVFLDTDVQLDKTADAERPAAQVNTSHLTVNTVTQIAQTDAPIQYQYGQSTGSSVGMTYDHKNGQLNLPAKVKALIYANQP</sequence>
<dbReference type="NCBIfam" id="TIGR04409">
    <property type="entry name" value="LptC_YrbK"/>
    <property type="match status" value="1"/>
</dbReference>
<evidence type="ECO:0000256" key="1">
    <source>
        <dbReference type="ARBA" id="ARBA00022475"/>
    </source>
</evidence>
<dbReference type="RefSeq" id="WP_003785440.1">
    <property type="nucleotide sequence ID" value="NZ_CP050136.1"/>
</dbReference>
<dbReference type="GO" id="GO:0005886">
    <property type="term" value="C:plasma membrane"/>
    <property type="evidence" value="ECO:0007669"/>
    <property type="project" value="InterPro"/>
</dbReference>
<evidence type="ECO:0000256" key="4">
    <source>
        <dbReference type="ARBA" id="ARBA00022989"/>
    </source>
</evidence>
<keyword evidence="4" id="KW-1133">Transmembrane helix</keyword>
<dbReference type="PANTHER" id="PTHR37481:SF1">
    <property type="entry name" value="LIPOPOLYSACCHARIDE EXPORT SYSTEM PROTEIN LPTC"/>
    <property type="match status" value="1"/>
</dbReference>
<keyword evidence="5" id="KW-0472">Membrane</keyword>
<proteinExistence type="predicted"/>
<dbReference type="InterPro" id="IPR026265">
    <property type="entry name" value="LptC"/>
</dbReference>
<dbReference type="GO" id="GO:0017089">
    <property type="term" value="F:glycolipid transfer activity"/>
    <property type="evidence" value="ECO:0007669"/>
    <property type="project" value="TreeGrafter"/>
</dbReference>
<dbReference type="Pfam" id="PF06835">
    <property type="entry name" value="LptC"/>
    <property type="match status" value="1"/>
</dbReference>
<dbReference type="InterPro" id="IPR052363">
    <property type="entry name" value="LPS_export_LptC"/>
</dbReference>